<protein>
    <submittedName>
        <fullName evidence="2">Uncharacterized protein</fullName>
    </submittedName>
</protein>
<proteinExistence type="predicted"/>
<dbReference type="EMBL" id="JABFUD020000020">
    <property type="protein sequence ID" value="KAI5064636.1"/>
    <property type="molecule type" value="Genomic_DNA"/>
</dbReference>
<evidence type="ECO:0000313" key="3">
    <source>
        <dbReference type="Proteomes" id="UP000886520"/>
    </source>
</evidence>
<gene>
    <name evidence="2" type="ORF">GOP47_0021306</name>
</gene>
<evidence type="ECO:0000313" key="2">
    <source>
        <dbReference type="EMBL" id="KAI5064636.1"/>
    </source>
</evidence>
<feature type="region of interest" description="Disordered" evidence="1">
    <location>
        <begin position="1"/>
        <end position="40"/>
    </location>
</feature>
<dbReference type="Proteomes" id="UP000886520">
    <property type="component" value="Chromosome 20"/>
</dbReference>
<dbReference type="AlphaFoldDB" id="A0A9D4UCM9"/>
<keyword evidence="3" id="KW-1185">Reference proteome</keyword>
<sequence>MRKAVVVQELASSKEESDSSHSSSSALDTDATWETESRSSRYETYDVFLVDERMNNVCELPANHLKVKEKYSVTPCVDLPVEQPSLVSYDGESLLEDEVWLDCASSLVEEQVFEDDL</sequence>
<comment type="caution">
    <text evidence="2">The sequence shown here is derived from an EMBL/GenBank/DDBJ whole genome shotgun (WGS) entry which is preliminary data.</text>
</comment>
<reference evidence="2" key="1">
    <citation type="submission" date="2021-01" db="EMBL/GenBank/DDBJ databases">
        <title>Adiantum capillus-veneris genome.</title>
        <authorList>
            <person name="Fang Y."/>
            <person name="Liao Q."/>
        </authorList>
    </citation>
    <scope>NUCLEOTIDE SEQUENCE</scope>
    <source>
        <strain evidence="2">H3</strain>
        <tissue evidence="2">Leaf</tissue>
    </source>
</reference>
<evidence type="ECO:0000256" key="1">
    <source>
        <dbReference type="SAM" id="MobiDB-lite"/>
    </source>
</evidence>
<accession>A0A9D4UCM9</accession>
<name>A0A9D4UCM9_ADICA</name>
<organism evidence="2 3">
    <name type="scientific">Adiantum capillus-veneris</name>
    <name type="common">Maidenhair fern</name>
    <dbReference type="NCBI Taxonomy" id="13818"/>
    <lineage>
        <taxon>Eukaryota</taxon>
        <taxon>Viridiplantae</taxon>
        <taxon>Streptophyta</taxon>
        <taxon>Embryophyta</taxon>
        <taxon>Tracheophyta</taxon>
        <taxon>Polypodiopsida</taxon>
        <taxon>Polypodiidae</taxon>
        <taxon>Polypodiales</taxon>
        <taxon>Pteridineae</taxon>
        <taxon>Pteridaceae</taxon>
        <taxon>Vittarioideae</taxon>
        <taxon>Adiantum</taxon>
    </lineage>
</organism>